<gene>
    <name evidence="1" type="ORF">B0T22DRAFT_52195</name>
</gene>
<sequence length="74" mass="8394">MPCIRYLLPSLHSLSSLCCSTMSNLHTVQLVCKPAAQQHETIKVRLHGASLKYLEGESSCFCRTSHLIPRTRYF</sequence>
<protein>
    <submittedName>
        <fullName evidence="1">Uncharacterized protein</fullName>
    </submittedName>
</protein>
<dbReference type="EMBL" id="JAULSO010000001">
    <property type="protein sequence ID" value="KAK3693808.1"/>
    <property type="molecule type" value="Genomic_DNA"/>
</dbReference>
<proteinExistence type="predicted"/>
<reference evidence="1" key="1">
    <citation type="journal article" date="2023" name="Mol. Phylogenet. Evol.">
        <title>Genome-scale phylogeny and comparative genomics of the fungal order Sordariales.</title>
        <authorList>
            <person name="Hensen N."/>
            <person name="Bonometti L."/>
            <person name="Westerberg I."/>
            <person name="Brannstrom I.O."/>
            <person name="Guillou S."/>
            <person name="Cros-Aarteil S."/>
            <person name="Calhoun S."/>
            <person name="Haridas S."/>
            <person name="Kuo A."/>
            <person name="Mondo S."/>
            <person name="Pangilinan J."/>
            <person name="Riley R."/>
            <person name="LaButti K."/>
            <person name="Andreopoulos B."/>
            <person name="Lipzen A."/>
            <person name="Chen C."/>
            <person name="Yan M."/>
            <person name="Daum C."/>
            <person name="Ng V."/>
            <person name="Clum A."/>
            <person name="Steindorff A."/>
            <person name="Ohm R.A."/>
            <person name="Martin F."/>
            <person name="Silar P."/>
            <person name="Natvig D.O."/>
            <person name="Lalanne C."/>
            <person name="Gautier V."/>
            <person name="Ament-Velasquez S.L."/>
            <person name="Kruys A."/>
            <person name="Hutchinson M.I."/>
            <person name="Powell A.J."/>
            <person name="Barry K."/>
            <person name="Miller A.N."/>
            <person name="Grigoriev I.V."/>
            <person name="Debuchy R."/>
            <person name="Gladieux P."/>
            <person name="Hiltunen Thoren M."/>
            <person name="Johannesson H."/>
        </authorList>
    </citation>
    <scope>NUCLEOTIDE SEQUENCE</scope>
    <source>
        <strain evidence="1">CBS 314.62</strain>
    </source>
</reference>
<keyword evidence="2" id="KW-1185">Reference proteome</keyword>
<evidence type="ECO:0000313" key="2">
    <source>
        <dbReference type="Proteomes" id="UP001270362"/>
    </source>
</evidence>
<evidence type="ECO:0000313" key="1">
    <source>
        <dbReference type="EMBL" id="KAK3693808.1"/>
    </source>
</evidence>
<name>A0AAE0XHY1_9PEZI</name>
<dbReference type="AlphaFoldDB" id="A0AAE0XHY1"/>
<accession>A0AAE0XHY1</accession>
<comment type="caution">
    <text evidence="1">The sequence shown here is derived from an EMBL/GenBank/DDBJ whole genome shotgun (WGS) entry which is preliminary data.</text>
</comment>
<dbReference type="Proteomes" id="UP001270362">
    <property type="component" value="Unassembled WGS sequence"/>
</dbReference>
<reference evidence="1" key="2">
    <citation type="submission" date="2023-06" db="EMBL/GenBank/DDBJ databases">
        <authorList>
            <consortium name="Lawrence Berkeley National Laboratory"/>
            <person name="Haridas S."/>
            <person name="Hensen N."/>
            <person name="Bonometti L."/>
            <person name="Westerberg I."/>
            <person name="Brannstrom I.O."/>
            <person name="Guillou S."/>
            <person name="Cros-Aarteil S."/>
            <person name="Calhoun S."/>
            <person name="Kuo A."/>
            <person name="Mondo S."/>
            <person name="Pangilinan J."/>
            <person name="Riley R."/>
            <person name="Labutti K."/>
            <person name="Andreopoulos B."/>
            <person name="Lipzen A."/>
            <person name="Chen C."/>
            <person name="Yanf M."/>
            <person name="Daum C."/>
            <person name="Ng V."/>
            <person name="Clum A."/>
            <person name="Steindorff A."/>
            <person name="Ohm R."/>
            <person name="Martin F."/>
            <person name="Silar P."/>
            <person name="Natvig D."/>
            <person name="Lalanne C."/>
            <person name="Gautier V."/>
            <person name="Ament-Velasquez S.L."/>
            <person name="Kruys A."/>
            <person name="Hutchinson M.I."/>
            <person name="Powell A.J."/>
            <person name="Barry K."/>
            <person name="Miller A.N."/>
            <person name="Grigoriev I.V."/>
            <person name="Debuchy R."/>
            <person name="Gladieux P."/>
            <person name="Thoren M.H."/>
            <person name="Johannesson H."/>
        </authorList>
    </citation>
    <scope>NUCLEOTIDE SEQUENCE</scope>
    <source>
        <strain evidence="1">CBS 314.62</strain>
    </source>
</reference>
<organism evidence="1 2">
    <name type="scientific">Podospora appendiculata</name>
    <dbReference type="NCBI Taxonomy" id="314037"/>
    <lineage>
        <taxon>Eukaryota</taxon>
        <taxon>Fungi</taxon>
        <taxon>Dikarya</taxon>
        <taxon>Ascomycota</taxon>
        <taxon>Pezizomycotina</taxon>
        <taxon>Sordariomycetes</taxon>
        <taxon>Sordariomycetidae</taxon>
        <taxon>Sordariales</taxon>
        <taxon>Podosporaceae</taxon>
        <taxon>Podospora</taxon>
    </lineage>
</organism>